<keyword evidence="9" id="KW-1185">Reference proteome</keyword>
<organism evidence="8 9">
    <name type="scientific">Shouchella lehensis G1</name>
    <dbReference type="NCBI Taxonomy" id="1246626"/>
    <lineage>
        <taxon>Bacteria</taxon>
        <taxon>Bacillati</taxon>
        <taxon>Bacillota</taxon>
        <taxon>Bacilli</taxon>
        <taxon>Bacillales</taxon>
        <taxon>Bacillaceae</taxon>
        <taxon>Shouchella</taxon>
    </lineage>
</organism>
<dbReference type="Gene3D" id="3.40.50.720">
    <property type="entry name" value="NAD(P)-binding Rossmann-like Domain"/>
    <property type="match status" value="1"/>
</dbReference>
<dbReference type="PROSITE" id="PS00455">
    <property type="entry name" value="AMP_BINDING"/>
    <property type="match status" value="1"/>
</dbReference>
<dbReference type="PATRIC" id="fig|1246626.3.peg.345"/>
<dbReference type="eggNOG" id="COG1020">
    <property type="taxonomic scope" value="Bacteria"/>
</dbReference>
<dbReference type="Gene3D" id="3.30.300.30">
    <property type="match status" value="1"/>
</dbReference>
<dbReference type="SUPFAM" id="SSF52777">
    <property type="entry name" value="CoA-dependent acyltransferases"/>
    <property type="match status" value="4"/>
</dbReference>
<dbReference type="Proteomes" id="UP000027142">
    <property type="component" value="Chromosome"/>
</dbReference>
<dbReference type="PANTHER" id="PTHR45527:SF1">
    <property type="entry name" value="FATTY ACID SYNTHASE"/>
    <property type="match status" value="1"/>
</dbReference>
<dbReference type="Pfam" id="PF00106">
    <property type="entry name" value="adh_short"/>
    <property type="match status" value="1"/>
</dbReference>
<dbReference type="InterPro" id="IPR020904">
    <property type="entry name" value="Sc_DH/Rdtase_CS"/>
</dbReference>
<dbReference type="EMBL" id="CP003923">
    <property type="protein sequence ID" value="AIC92964.1"/>
    <property type="molecule type" value="Genomic_DNA"/>
</dbReference>
<dbReference type="Gene3D" id="3.30.559.30">
    <property type="entry name" value="Nonribosomal peptide synthetase, condensation domain"/>
    <property type="match status" value="2"/>
</dbReference>
<dbReference type="GO" id="GO:0016491">
    <property type="term" value="F:oxidoreductase activity"/>
    <property type="evidence" value="ECO:0007669"/>
    <property type="project" value="UniProtKB-KW"/>
</dbReference>
<evidence type="ECO:0000256" key="1">
    <source>
        <dbReference type="ARBA" id="ARBA00001957"/>
    </source>
</evidence>
<dbReference type="InterPro" id="IPR036736">
    <property type="entry name" value="ACP-like_sf"/>
</dbReference>
<dbReference type="HOGENOM" id="CLU_000022_42_0_9"/>
<reference evidence="8 9" key="1">
    <citation type="journal article" date="2014" name="Gene">
        <title>A comparative genomic analysis of the alkalitolerant soil bacterium Bacillus lehensis G1.</title>
        <authorList>
            <person name="Noor Y.M."/>
            <person name="Samsulrizal N.H."/>
            <person name="Jema'on N.A."/>
            <person name="Low K.O."/>
            <person name="Ramli A.N."/>
            <person name="Alias N.I."/>
            <person name="Damis S.I."/>
            <person name="Fuzi S.F."/>
            <person name="Isa M.N."/>
            <person name="Murad A.M."/>
            <person name="Raih M.F."/>
            <person name="Bakar F.D."/>
            <person name="Najimudin N."/>
            <person name="Mahadi N.M."/>
            <person name="Illias R.M."/>
        </authorList>
    </citation>
    <scope>NUCLEOTIDE SEQUENCE [LARGE SCALE GENOMIC DNA]</scope>
    <source>
        <strain evidence="8 9">G1</strain>
    </source>
</reference>
<dbReference type="FunFam" id="3.40.50.12780:FF:000012">
    <property type="entry name" value="Non-ribosomal peptide synthetase"/>
    <property type="match status" value="1"/>
</dbReference>
<dbReference type="PRINTS" id="PR00080">
    <property type="entry name" value="SDRFAMILY"/>
</dbReference>
<keyword evidence="4" id="KW-0596">Phosphopantetheine</keyword>
<evidence type="ECO:0000256" key="4">
    <source>
        <dbReference type="ARBA" id="ARBA00022450"/>
    </source>
</evidence>
<accession>A0A060LYT8</accession>
<dbReference type="PANTHER" id="PTHR45527">
    <property type="entry name" value="NONRIBOSOMAL PEPTIDE SYNTHETASE"/>
    <property type="match status" value="1"/>
</dbReference>
<dbReference type="InterPro" id="IPR045851">
    <property type="entry name" value="AMP-bd_C_sf"/>
</dbReference>
<comment type="similarity">
    <text evidence="2">Belongs to the ATP-dependent AMP-binding enzyme family.</text>
</comment>
<dbReference type="GO" id="GO:0044550">
    <property type="term" value="P:secondary metabolite biosynthetic process"/>
    <property type="evidence" value="ECO:0007669"/>
    <property type="project" value="TreeGrafter"/>
</dbReference>
<dbReference type="SUPFAM" id="SSF56801">
    <property type="entry name" value="Acetyl-CoA synthetase-like"/>
    <property type="match status" value="1"/>
</dbReference>
<dbReference type="InterPro" id="IPR020845">
    <property type="entry name" value="AMP-binding_CS"/>
</dbReference>
<dbReference type="OrthoDB" id="9765680at2"/>
<dbReference type="GO" id="GO:0008610">
    <property type="term" value="P:lipid biosynthetic process"/>
    <property type="evidence" value="ECO:0007669"/>
    <property type="project" value="UniProtKB-ARBA"/>
</dbReference>
<dbReference type="Pfam" id="PF00501">
    <property type="entry name" value="AMP-binding"/>
    <property type="match status" value="1"/>
</dbReference>
<name>A0A060LYT8_9BACI</name>
<dbReference type="CDD" id="cd05233">
    <property type="entry name" value="SDR_c"/>
    <property type="match status" value="1"/>
</dbReference>
<dbReference type="KEGG" id="ble:BleG1_0356"/>
<dbReference type="CDD" id="cd05930">
    <property type="entry name" value="A_NRPS"/>
    <property type="match status" value="1"/>
</dbReference>
<evidence type="ECO:0000256" key="3">
    <source>
        <dbReference type="ARBA" id="ARBA00006484"/>
    </source>
</evidence>
<dbReference type="Gene3D" id="3.30.559.10">
    <property type="entry name" value="Chloramphenicol acetyltransferase-like domain"/>
    <property type="match status" value="2"/>
</dbReference>
<dbReference type="InterPro" id="IPR009081">
    <property type="entry name" value="PP-bd_ACP"/>
</dbReference>
<dbReference type="InterPro" id="IPR010071">
    <property type="entry name" value="AA_adenyl_dom"/>
</dbReference>
<dbReference type="NCBIfam" id="TIGR01733">
    <property type="entry name" value="AA-adenyl-dom"/>
    <property type="match status" value="1"/>
</dbReference>
<sequence>MTTKQIQSQSNLVIEKIAKITGHVVEDLEMDMYLEADLGLDSIKMVTLMNELMTLLPDDQLMTFEKNHPFDTLLMLDTVEDIVTIFRNTEEAESSFQDVGIEQTITIANAQYPFFISQQAVSTLSICSSVTMNGQLDLGRLWSSWAALIKRYPPLQAVFKMNKPGSSFENMEMSTVSNCTPPELMIEDIQQLSEKGKEQWLHQLYERYLNTSVDLTIWPLHGLKVIQTGNQQFTIVLHIVHVISDGLSNQMFLKELLEIYEEHDAGVFIENEDQVITVNQYNEVVHSLNKWNEQMEIDQLKTFLKKQGRAKYVFNPLEQEESRLYVQEQSHIKTNVMKRKLNLPASHLLMKQSKQLNATLFEVILATYLKTIQQLSSEKGNVSINIPTGGKTYPHIDASHLFGTFAQNIAFTFQENAINEPLHVTVQHIQQELLFALTNGIDRAQALTAAQMAKDDIRLMNGELTEQTKAFVRSSLKSNLYLSYVGETNFKETYGELSIEDYEAYTCTNPAAIDLVVEKFNGELVFTANYDSGFFSSTYIEQHMDHFLEQLKSIGNMSVKEDSFQTENVLPQSLSSENVTLVLEKLEGILNRKLHQSDLHLDLEFDLGLDSLERIRLIMTLQQTFQQIDRKLLFQARTMDQIVQVIDGKSSHKKDDAVPFHLFVEQSQKTPAAIAVAHHQKLFTYQYLNESSNQLAHYLFNERSITKGHRVGVMVGPGINMNLAMLAVLKTGAAYVPIDPAYPKERIEQIISQSAIEVVITEKSGNGHLFNEGKNVCEVDIDETNWTTFSKEALDIPVSGEDVMAVIFTSGSTGKPKGVMLSHEGFMNRIKWHQSVFQLESGERVAQKTSCCFDVSVWELFWPIMYGGTICPVERDIVRNPWEFADWITKEQINVLHFVPSMFSEFINAIQGEEYEFKQLRWLLFSGEALPLPVIQKWQGVYGGKIGLANLYGPTEASIDVTCHIIPTSYDKEERAIPIGEPIDGVDVYILDEQRQHVATGRIGELYIGGIQVAKGYINNPEQTDERFISNPFSTRSEDVLYRTGDLGSWREDGQIDYHGRTDSQIKIRGYRVELGEIEAHLNALPNVMESAVLANETQTEHTKLIAYVVGNEKEHRQMINSLKETLPDYMLPHRFIWRDRLPKNTNGKMDRGKLKTDLIHLPLMPAQKWLIDYFDFPYAWTGYTQFVYKRELDRDVFNQALRQLTNQNEALRTVFSKDSGEWKQQILNEPLEIGCDFLDLTGLSDESVKPIMSEKIQQSIKELSIQQWPLWKVVVIKNQSERYHMAFIGHHMISDVITNQLLFKEMWLLYSQLLTGAVIPEKEASYQDFLQFLDEMKREHKEEYEHYWKEKLIQSRQNGCFSLPPDKEGINDEGSARIKQFVVSKEQTKQLMGKAKKTYKTKMYPLLVAPLYQMLKDVTGESVITVSHRVHGRDFGNGKTFMNTAGNFAVNFPLPLQIGKGDSWERRIQLVKDELEQVPLAGVSYDLIAEQLPKSTYPDVHLTSIRANYLGNRDVGALSIFEMDPTQMDQRFSSSTQNRTCMLEFFFFVESGELKLEIEYSKNLYDENTIETYGRAYMDRLEDLMDSLDQSPTKQGNTLQVMSKEMENKVVLITGGGTGIGKAIAERMAAAGAQIIIASRNQPQLKRTVNDLKVYGGNPASYEVDVTKMAHATQLMKEIVERYGQIDVLVNNAGITKMGLMEQIPHEDWLNIIQVNLIGTYTMSVAALPYMKEQAYGKIINLGSDSSLIGYPLMTAYAASKHGVLGLTRSLAEEVKASGIQVNAVCPAFVDTDMTPAAMRKDAIPTSQVAEVVQFLSSERSNGITGEEIKVYGKQDMNWFGSKQIPMIQAMLNRKEPMRG</sequence>
<dbReference type="PROSITE" id="PS50075">
    <property type="entry name" value="CARRIER"/>
    <property type="match status" value="1"/>
</dbReference>
<gene>
    <name evidence="8" type="ORF">BleG1_0356</name>
</gene>
<dbReference type="InterPro" id="IPR001242">
    <property type="entry name" value="Condensation_dom"/>
</dbReference>
<keyword evidence="5" id="KW-0597">Phosphoprotein</keyword>
<evidence type="ECO:0000313" key="8">
    <source>
        <dbReference type="EMBL" id="AIC92964.1"/>
    </source>
</evidence>
<dbReference type="GO" id="GO:0031177">
    <property type="term" value="F:phosphopantetheine binding"/>
    <property type="evidence" value="ECO:0007669"/>
    <property type="project" value="TreeGrafter"/>
</dbReference>
<dbReference type="Gene3D" id="2.30.38.10">
    <property type="entry name" value="Luciferase, Domain 3"/>
    <property type="match status" value="1"/>
</dbReference>
<proteinExistence type="inferred from homology"/>
<evidence type="ECO:0000256" key="5">
    <source>
        <dbReference type="ARBA" id="ARBA00022553"/>
    </source>
</evidence>
<dbReference type="Pfam" id="PF13193">
    <property type="entry name" value="AMP-binding_C"/>
    <property type="match status" value="1"/>
</dbReference>
<dbReference type="Pfam" id="PF00550">
    <property type="entry name" value="PP-binding"/>
    <property type="match status" value="1"/>
</dbReference>
<dbReference type="FunFam" id="3.40.50.720:FF:000084">
    <property type="entry name" value="Short-chain dehydrogenase reductase"/>
    <property type="match status" value="1"/>
</dbReference>
<dbReference type="STRING" id="1246626.BleG1_0356"/>
<protein>
    <recommendedName>
        <fullName evidence="7">Carrier domain-containing protein</fullName>
    </recommendedName>
</protein>
<dbReference type="Gene3D" id="1.10.1200.10">
    <property type="entry name" value="ACP-like"/>
    <property type="match status" value="2"/>
</dbReference>
<evidence type="ECO:0000256" key="6">
    <source>
        <dbReference type="ARBA" id="ARBA00023002"/>
    </source>
</evidence>
<dbReference type="InterPro" id="IPR000873">
    <property type="entry name" value="AMP-dep_synth/lig_dom"/>
</dbReference>
<dbReference type="SUPFAM" id="SSF51735">
    <property type="entry name" value="NAD(P)-binding Rossmann-fold domains"/>
    <property type="match status" value="1"/>
</dbReference>
<evidence type="ECO:0000256" key="2">
    <source>
        <dbReference type="ARBA" id="ARBA00006432"/>
    </source>
</evidence>
<dbReference type="InterPro" id="IPR025110">
    <property type="entry name" value="AMP-bd_C"/>
</dbReference>
<dbReference type="InterPro" id="IPR002347">
    <property type="entry name" value="SDR_fam"/>
</dbReference>
<dbReference type="GO" id="GO:0005829">
    <property type="term" value="C:cytosol"/>
    <property type="evidence" value="ECO:0007669"/>
    <property type="project" value="TreeGrafter"/>
</dbReference>
<dbReference type="SUPFAM" id="SSF47336">
    <property type="entry name" value="ACP-like"/>
    <property type="match status" value="2"/>
</dbReference>
<keyword evidence="6" id="KW-0560">Oxidoreductase</keyword>
<dbReference type="PRINTS" id="PR00081">
    <property type="entry name" value="GDHRDH"/>
</dbReference>
<dbReference type="FunFam" id="3.40.50.980:FF:000001">
    <property type="entry name" value="Non-ribosomal peptide synthetase"/>
    <property type="match status" value="1"/>
</dbReference>
<dbReference type="PROSITE" id="PS00061">
    <property type="entry name" value="ADH_SHORT"/>
    <property type="match status" value="1"/>
</dbReference>
<feature type="domain" description="Carrier" evidence="7">
    <location>
        <begin position="573"/>
        <end position="650"/>
    </location>
</feature>
<dbReference type="InterPro" id="IPR023213">
    <property type="entry name" value="CAT-like_dom_sf"/>
</dbReference>
<comment type="cofactor">
    <cofactor evidence="1">
        <name>pantetheine 4'-phosphate</name>
        <dbReference type="ChEBI" id="CHEBI:47942"/>
    </cofactor>
</comment>
<comment type="similarity">
    <text evidence="3">Belongs to the short-chain dehydrogenases/reductases (SDR) family.</text>
</comment>
<evidence type="ECO:0000259" key="7">
    <source>
        <dbReference type="PROSITE" id="PS50075"/>
    </source>
</evidence>
<dbReference type="Gene3D" id="3.40.50.980">
    <property type="match status" value="2"/>
</dbReference>
<dbReference type="InterPro" id="IPR036291">
    <property type="entry name" value="NAD(P)-bd_dom_sf"/>
</dbReference>
<dbReference type="GO" id="GO:0043041">
    <property type="term" value="P:amino acid activation for nonribosomal peptide biosynthetic process"/>
    <property type="evidence" value="ECO:0007669"/>
    <property type="project" value="TreeGrafter"/>
</dbReference>
<evidence type="ECO:0000313" key="9">
    <source>
        <dbReference type="Proteomes" id="UP000027142"/>
    </source>
</evidence>
<dbReference type="Pfam" id="PF00668">
    <property type="entry name" value="Condensation"/>
    <property type="match status" value="2"/>
</dbReference>
<dbReference type="GO" id="GO:0008206">
    <property type="term" value="P:bile acid metabolic process"/>
    <property type="evidence" value="ECO:0007669"/>
    <property type="project" value="UniProtKB-ARBA"/>
</dbReference>
<dbReference type="RefSeq" id="WP_051667242.1">
    <property type="nucleotide sequence ID" value="NZ_CP003923.1"/>
</dbReference>